<evidence type="ECO:0000313" key="3">
    <source>
        <dbReference type="EMBL" id="AFM03696.1"/>
    </source>
</evidence>
<keyword evidence="1" id="KW-0812">Transmembrane</keyword>
<dbReference type="PATRIC" id="fig|880071.3.peg.1233"/>
<protein>
    <recommendedName>
        <fullName evidence="5">CcmD family protein</fullName>
    </recommendedName>
</protein>
<dbReference type="RefSeq" id="WP_014797153.1">
    <property type="nucleotide sequence ID" value="NC_018018.1"/>
</dbReference>
<evidence type="ECO:0008006" key="5">
    <source>
        <dbReference type="Google" id="ProtNLM"/>
    </source>
</evidence>
<feature type="signal peptide" evidence="2">
    <location>
        <begin position="1"/>
        <end position="22"/>
    </location>
</feature>
<accession>I4AIB1</accession>
<dbReference type="KEGG" id="fli:Fleli_1261"/>
<name>I4AIB1_BERLS</name>
<evidence type="ECO:0000256" key="2">
    <source>
        <dbReference type="SAM" id="SignalP"/>
    </source>
</evidence>
<keyword evidence="2" id="KW-0732">Signal</keyword>
<keyword evidence="1" id="KW-1133">Transmembrane helix</keyword>
<evidence type="ECO:0000256" key="1">
    <source>
        <dbReference type="SAM" id="Phobius"/>
    </source>
</evidence>
<dbReference type="HOGENOM" id="CLU_2193111_0_0_10"/>
<dbReference type="Proteomes" id="UP000006054">
    <property type="component" value="Chromosome"/>
</dbReference>
<dbReference type="Pfam" id="PF20077">
    <property type="entry name" value="CcmD_alt"/>
    <property type="match status" value="1"/>
</dbReference>
<feature type="chain" id="PRO_5003685318" description="CcmD family protein" evidence="2">
    <location>
        <begin position="23"/>
        <end position="108"/>
    </location>
</feature>
<organism evidence="3 4">
    <name type="scientific">Bernardetia litoralis (strain ATCC 23117 / DSM 6794 / NBRC 15988 / NCIMB 1366 / Fx l1 / Sio-4)</name>
    <name type="common">Flexibacter litoralis</name>
    <dbReference type="NCBI Taxonomy" id="880071"/>
    <lineage>
        <taxon>Bacteria</taxon>
        <taxon>Pseudomonadati</taxon>
        <taxon>Bacteroidota</taxon>
        <taxon>Cytophagia</taxon>
        <taxon>Cytophagales</taxon>
        <taxon>Bernardetiaceae</taxon>
        <taxon>Bernardetia</taxon>
    </lineage>
</organism>
<proteinExistence type="predicted"/>
<keyword evidence="1" id="KW-0472">Membrane</keyword>
<reference evidence="4" key="1">
    <citation type="submission" date="2012-06" db="EMBL/GenBank/DDBJ databases">
        <title>The complete genome of Flexibacter litoralis DSM 6794.</title>
        <authorList>
            <person name="Lucas S."/>
            <person name="Copeland A."/>
            <person name="Lapidus A."/>
            <person name="Glavina del Rio T."/>
            <person name="Dalin E."/>
            <person name="Tice H."/>
            <person name="Bruce D."/>
            <person name="Goodwin L."/>
            <person name="Pitluck S."/>
            <person name="Peters L."/>
            <person name="Ovchinnikova G."/>
            <person name="Lu M."/>
            <person name="Kyrpides N."/>
            <person name="Mavromatis K."/>
            <person name="Ivanova N."/>
            <person name="Brettin T."/>
            <person name="Detter J.C."/>
            <person name="Han C."/>
            <person name="Larimer F."/>
            <person name="Land M."/>
            <person name="Hauser L."/>
            <person name="Markowitz V."/>
            <person name="Cheng J.-F."/>
            <person name="Hugenholtz P."/>
            <person name="Woyke T."/>
            <person name="Wu D."/>
            <person name="Spring S."/>
            <person name="Lang E."/>
            <person name="Kopitz M."/>
            <person name="Brambilla E."/>
            <person name="Klenk H.-P."/>
            <person name="Eisen J.A."/>
        </authorList>
    </citation>
    <scope>NUCLEOTIDE SEQUENCE [LARGE SCALE GENOMIC DNA]</scope>
    <source>
        <strain evidence="4">ATCC 23117 / DSM 6794 / NBRC 15988 / NCIMB 1366 / Sio-4</strain>
    </source>
</reference>
<feature type="transmembrane region" description="Helical" evidence="1">
    <location>
        <begin position="66"/>
        <end position="86"/>
    </location>
</feature>
<dbReference type="AlphaFoldDB" id="I4AIB1"/>
<evidence type="ECO:0000313" key="4">
    <source>
        <dbReference type="Proteomes" id="UP000006054"/>
    </source>
</evidence>
<dbReference type="STRING" id="880071.Fleli_1261"/>
<keyword evidence="4" id="KW-1185">Reference proteome</keyword>
<sequence length="108" mass="12105" precursor="true">MKNIYLLLLLCSFVFSPLLAVAQTEAENTEQTQTSETTNGKIAITQRDYENTEISMADVFREDGKIYVVVAVLTTIFSGIVVFLVVTESKLKKLEDLVYSEGNFKSKI</sequence>
<dbReference type="EMBL" id="CP003345">
    <property type="protein sequence ID" value="AFM03696.1"/>
    <property type="molecule type" value="Genomic_DNA"/>
</dbReference>
<gene>
    <name evidence="3" type="ordered locus">Fleli_1261</name>
</gene>